<accession>A0A0N8GEW6</accession>
<reference evidence="3 4" key="1">
    <citation type="submission" date="2015-09" db="EMBL/GenBank/DDBJ databases">
        <authorList>
            <consortium name="Swine Surveillance"/>
        </authorList>
    </citation>
    <scope>NUCLEOTIDE SEQUENCE [LARGE SCALE GENOMIC DNA]</scope>
    <source>
        <strain evidence="3 4">16</strain>
    </source>
</reference>
<feature type="transmembrane region" description="Helical" evidence="1">
    <location>
        <begin position="91"/>
        <end position="113"/>
    </location>
</feature>
<name>A0A0N8GEW6_9HYPH</name>
<feature type="domain" description="YcxB-like C-terminal" evidence="2">
    <location>
        <begin position="132"/>
        <end position="193"/>
    </location>
</feature>
<evidence type="ECO:0000313" key="4">
    <source>
        <dbReference type="Proteomes" id="UP000048984"/>
    </source>
</evidence>
<dbReference type="STRING" id="665126.ABB55_10900"/>
<dbReference type="EMBL" id="LJYW01000001">
    <property type="protein sequence ID" value="KPL52665.1"/>
    <property type="molecule type" value="Genomic_DNA"/>
</dbReference>
<dbReference type="Pfam" id="PF14317">
    <property type="entry name" value="YcxB"/>
    <property type="match status" value="1"/>
</dbReference>
<gene>
    <name evidence="3" type="ORF">ABB55_10900</name>
</gene>
<reference evidence="3 4" key="2">
    <citation type="submission" date="2015-10" db="EMBL/GenBank/DDBJ databases">
        <title>Draft Genome Sequence of Prosthecomicrobium hirschii ATCC 27832.</title>
        <authorList>
            <person name="Daniel J."/>
            <person name="Givan S.A."/>
            <person name="Brun Y.V."/>
            <person name="Brown P.J."/>
        </authorList>
    </citation>
    <scope>NUCLEOTIDE SEQUENCE [LARGE SCALE GENOMIC DNA]</scope>
    <source>
        <strain evidence="3 4">16</strain>
    </source>
</reference>
<keyword evidence="1" id="KW-0812">Transmembrane</keyword>
<organism evidence="3 4">
    <name type="scientific">Prosthecodimorpha hirschii</name>
    <dbReference type="NCBI Taxonomy" id="665126"/>
    <lineage>
        <taxon>Bacteria</taxon>
        <taxon>Pseudomonadati</taxon>
        <taxon>Pseudomonadota</taxon>
        <taxon>Alphaproteobacteria</taxon>
        <taxon>Hyphomicrobiales</taxon>
        <taxon>Ancalomicrobiaceae</taxon>
        <taxon>Prosthecodimorpha</taxon>
    </lineage>
</organism>
<sequence length="201" mass="23416">MPWRRVRSPTWWAEDIMQDKKYFEISFRMDAPYFEELCRLERGHFGIAALRHFMTSVAFCVPTVIVIFYIFSEFDLTKTLKILSFFSSKYLLFTVSALIVAAISTEAYIRIVLPSRLLKRVRADRIEQKILLTEDRVFNSSPVTEWSAKWSVVTKCIYSSEYITVMLDKLMYVVIPRSAVASPDEWAAITKFIQEKTHAAA</sequence>
<evidence type="ECO:0000313" key="3">
    <source>
        <dbReference type="EMBL" id="KPL52665.1"/>
    </source>
</evidence>
<dbReference type="Proteomes" id="UP000048984">
    <property type="component" value="Unassembled WGS sequence"/>
</dbReference>
<dbReference type="InterPro" id="IPR025588">
    <property type="entry name" value="YcxB-like_C"/>
</dbReference>
<comment type="caution">
    <text evidence="3">The sequence shown here is derived from an EMBL/GenBank/DDBJ whole genome shotgun (WGS) entry which is preliminary data.</text>
</comment>
<keyword evidence="1" id="KW-0472">Membrane</keyword>
<dbReference type="AlphaFoldDB" id="A0A0N8GEW6"/>
<keyword evidence="4" id="KW-1185">Reference proteome</keyword>
<evidence type="ECO:0000259" key="2">
    <source>
        <dbReference type="Pfam" id="PF14317"/>
    </source>
</evidence>
<proteinExistence type="predicted"/>
<keyword evidence="1" id="KW-1133">Transmembrane helix</keyword>
<feature type="transmembrane region" description="Helical" evidence="1">
    <location>
        <begin position="49"/>
        <end position="71"/>
    </location>
</feature>
<evidence type="ECO:0000256" key="1">
    <source>
        <dbReference type="SAM" id="Phobius"/>
    </source>
</evidence>
<protein>
    <recommendedName>
        <fullName evidence="2">YcxB-like C-terminal domain-containing protein</fullName>
    </recommendedName>
</protein>